<organism evidence="2 3">
    <name type="scientific">Coccidioides immitis (strain RS)</name>
    <name type="common">Valley fever fungus</name>
    <dbReference type="NCBI Taxonomy" id="246410"/>
    <lineage>
        <taxon>Eukaryota</taxon>
        <taxon>Fungi</taxon>
        <taxon>Dikarya</taxon>
        <taxon>Ascomycota</taxon>
        <taxon>Pezizomycotina</taxon>
        <taxon>Eurotiomycetes</taxon>
        <taxon>Eurotiomycetidae</taxon>
        <taxon>Onygenales</taxon>
        <taxon>Onygenaceae</taxon>
        <taxon>Coccidioides</taxon>
    </lineage>
</organism>
<accession>A0A0E1RYS6</accession>
<dbReference type="AlphaFoldDB" id="A0A0E1RYS6"/>
<proteinExistence type="predicted"/>
<dbReference type="PANTHER" id="PTHR31723">
    <property type="entry name" value="PATHOGENESIS-RELATED FAMILY PROTEIN"/>
    <property type="match status" value="1"/>
</dbReference>
<sequence>MTAAESAPALPDYVLDPDAVLKDEVSWRYGRAPDYSKTRKVYEEGKTRNHEPRSLPDLVENLVKNWEIEASFKTKLEEWRTVDGSCYRFSLNGGPAQDGNHMLRVGTYNALIPSNQYYDPERLDFATSHKAFKRMMPTFAWEVLEVYSGPPTVTFKWRHWGQMANDYVGMNDKGDKVTVKAHGGMIDIQGMLIARVNDKLQIESIEVWFDPLEMFRQIAKHSDAVITSPMAEGGGQGESEMRCPMAH</sequence>
<keyword evidence="3" id="KW-1185">Reference proteome</keyword>
<reference evidence="3" key="1">
    <citation type="journal article" date="2009" name="Genome Res.">
        <title>Comparative genomic analyses of the human fungal pathogens Coccidioides and their relatives.</title>
        <authorList>
            <person name="Sharpton T.J."/>
            <person name="Stajich J.E."/>
            <person name="Rounsley S.D."/>
            <person name="Gardner M.J."/>
            <person name="Wortman J.R."/>
            <person name="Jordar V.S."/>
            <person name="Maiti R."/>
            <person name="Kodira C.D."/>
            <person name="Neafsey D.E."/>
            <person name="Zeng Q."/>
            <person name="Hung C.-Y."/>
            <person name="McMahan C."/>
            <person name="Muszewska A."/>
            <person name="Grynberg M."/>
            <person name="Mandel M.A."/>
            <person name="Kellner E.M."/>
            <person name="Barker B.M."/>
            <person name="Galgiani J.N."/>
            <person name="Orbach M.J."/>
            <person name="Kirkland T.N."/>
            <person name="Cole G.T."/>
            <person name="Henn M.R."/>
            <person name="Birren B.W."/>
            <person name="Taylor J.W."/>
        </authorList>
    </citation>
    <scope>NUCLEOTIDE SEQUENCE [LARGE SCALE GENOMIC DNA]</scope>
    <source>
        <strain evidence="3">RS</strain>
    </source>
</reference>
<dbReference type="OrthoDB" id="65445at2759"/>
<evidence type="ECO:0008006" key="4">
    <source>
        <dbReference type="Google" id="ProtNLM"/>
    </source>
</evidence>
<dbReference type="InterPro" id="IPR053218">
    <property type="entry name" value="Pathogen-related_defense"/>
</dbReference>
<evidence type="ECO:0000313" key="2">
    <source>
        <dbReference type="EMBL" id="EAS36620.1"/>
    </source>
</evidence>
<dbReference type="Gene3D" id="3.10.450.50">
    <property type="match status" value="1"/>
</dbReference>
<dbReference type="EMBL" id="GG704911">
    <property type="protein sequence ID" value="EAS36620.1"/>
    <property type="molecule type" value="Genomic_DNA"/>
</dbReference>
<name>A0A0E1RYS6_COCIM</name>
<dbReference type="VEuPathDB" id="FungiDB:CIMG_01974"/>
<dbReference type="SUPFAM" id="SSF54427">
    <property type="entry name" value="NTF2-like"/>
    <property type="match status" value="1"/>
</dbReference>
<dbReference type="OMA" id="KAFKRMM"/>
<dbReference type="RefSeq" id="XP_001248203.1">
    <property type="nucleotide sequence ID" value="XM_001248202.2"/>
</dbReference>
<evidence type="ECO:0000256" key="1">
    <source>
        <dbReference type="SAM" id="MobiDB-lite"/>
    </source>
</evidence>
<dbReference type="KEGG" id="cim:CIMG_01974"/>
<dbReference type="PANTHER" id="PTHR31723:SF10">
    <property type="entry name" value="PATHOGEN-RELATED PROTEIN"/>
    <property type="match status" value="1"/>
</dbReference>
<dbReference type="InterPro" id="IPR032710">
    <property type="entry name" value="NTF2-like_dom_sf"/>
</dbReference>
<reference evidence="3" key="2">
    <citation type="journal article" date="2010" name="Genome Res.">
        <title>Population genomic sequencing of Coccidioides fungi reveals recent hybridization and transposon control.</title>
        <authorList>
            <person name="Neafsey D.E."/>
            <person name="Barker B.M."/>
            <person name="Sharpton T.J."/>
            <person name="Stajich J.E."/>
            <person name="Park D.J."/>
            <person name="Whiston E."/>
            <person name="Hung C.-Y."/>
            <person name="McMahan C."/>
            <person name="White J."/>
            <person name="Sykes S."/>
            <person name="Heiman D."/>
            <person name="Young S."/>
            <person name="Zeng Q."/>
            <person name="Abouelleil A."/>
            <person name="Aftuck L."/>
            <person name="Bessette D."/>
            <person name="Brown A."/>
            <person name="FitzGerald M."/>
            <person name="Lui A."/>
            <person name="Macdonald J.P."/>
            <person name="Priest M."/>
            <person name="Orbach M.J."/>
            <person name="Galgiani J.N."/>
            <person name="Kirkland T.N."/>
            <person name="Cole G.T."/>
            <person name="Birren B.W."/>
            <person name="Henn M.R."/>
            <person name="Taylor J.W."/>
            <person name="Rounsley S.D."/>
        </authorList>
    </citation>
    <scope>GENOME REANNOTATION</scope>
    <source>
        <strain evidence="3">RS</strain>
    </source>
</reference>
<protein>
    <recommendedName>
        <fullName evidence="4">Pathogen-related protein</fullName>
    </recommendedName>
</protein>
<dbReference type="Proteomes" id="UP000001261">
    <property type="component" value="Unassembled WGS sequence"/>
</dbReference>
<dbReference type="InParanoid" id="A0A0E1RYS6"/>
<evidence type="ECO:0000313" key="3">
    <source>
        <dbReference type="Proteomes" id="UP000001261"/>
    </source>
</evidence>
<gene>
    <name evidence="2" type="ORF">CIMG_01974</name>
</gene>
<dbReference type="GeneID" id="4567117"/>
<feature type="region of interest" description="Disordered" evidence="1">
    <location>
        <begin position="228"/>
        <end position="247"/>
    </location>
</feature>